<keyword evidence="7" id="KW-1185">Reference proteome</keyword>
<evidence type="ECO:0000256" key="1">
    <source>
        <dbReference type="ARBA" id="ARBA00009625"/>
    </source>
</evidence>
<sequence>MKIRQSIDIESLVKLLSGSKCLENVDLWHSRIRALSKAISFVENDPLLAPKLLSHPEVRIDDIKVTNTRVVGITGLPGAGKSTLTNLLVKELREQKKSVAVFAVDPSSALSGGAILGDRIRMQEHFRDPQVFIRSMGARGALGGVARATRSAIRLANLLGFDYILVETVGIGQSESEITNIADTTILVLMPNSGDEIQLMKAGILQLANIYIVNKCDLSDASRMIQEIKENTATENKEQWQPPVLKTSATNREGIKEVISQIFLHSEYEHQNKVGKELRFSRLRKEVLQNMIMMAEMQFKKDVEKISNVDIELLFNGSTTAMFLATNLYSKKIINEGDIS</sequence>
<dbReference type="Gene3D" id="3.40.50.300">
    <property type="entry name" value="P-loop containing nucleotide triphosphate hydrolases"/>
    <property type="match status" value="1"/>
</dbReference>
<dbReference type="AlphaFoldDB" id="A0A1L4D3C1"/>
<dbReference type="InterPro" id="IPR027417">
    <property type="entry name" value="P-loop_NTPase"/>
</dbReference>
<dbReference type="STRING" id="1915309.AXG55_12650"/>
<keyword evidence="3" id="KW-0378">Hydrolase</keyword>
<dbReference type="Pfam" id="PF03308">
    <property type="entry name" value="MeaB"/>
    <property type="match status" value="1"/>
</dbReference>
<dbReference type="GO" id="GO:0005525">
    <property type="term" value="F:GTP binding"/>
    <property type="evidence" value="ECO:0007669"/>
    <property type="project" value="UniProtKB-KW"/>
</dbReference>
<dbReference type="InterPro" id="IPR005129">
    <property type="entry name" value="GTPase_ArgK"/>
</dbReference>
<evidence type="ECO:0000256" key="5">
    <source>
        <dbReference type="ARBA" id="ARBA00023186"/>
    </source>
</evidence>
<dbReference type="KEGG" id="saqi:AXG55_12650"/>
<protein>
    <recommendedName>
        <fullName evidence="8">AAA+ ATPase domain-containing protein</fullName>
    </recommendedName>
</protein>
<keyword evidence="4" id="KW-0342">GTP-binding</keyword>
<accession>A0A1L4D3C1</accession>
<evidence type="ECO:0000256" key="3">
    <source>
        <dbReference type="ARBA" id="ARBA00022801"/>
    </source>
</evidence>
<dbReference type="SUPFAM" id="SSF52540">
    <property type="entry name" value="P-loop containing nucleoside triphosphate hydrolases"/>
    <property type="match status" value="1"/>
</dbReference>
<evidence type="ECO:0000313" key="7">
    <source>
        <dbReference type="Proteomes" id="UP000184731"/>
    </source>
</evidence>
<comment type="similarity">
    <text evidence="1">Belongs to the SIMIBI class G3E GTPase family. ArgK/MeaB subfamily.</text>
</comment>
<keyword evidence="5" id="KW-0143">Chaperone</keyword>
<dbReference type="OrthoDB" id="9778292at2"/>
<evidence type="ECO:0000256" key="2">
    <source>
        <dbReference type="ARBA" id="ARBA00022741"/>
    </source>
</evidence>
<dbReference type="Proteomes" id="UP000184731">
    <property type="component" value="Chromosome"/>
</dbReference>
<evidence type="ECO:0008006" key="8">
    <source>
        <dbReference type="Google" id="ProtNLM"/>
    </source>
</evidence>
<dbReference type="PANTHER" id="PTHR43087:SF1">
    <property type="entry name" value="LAO_AO TRANSPORT SYSTEM ATPASE"/>
    <property type="match status" value="1"/>
</dbReference>
<gene>
    <name evidence="6" type="ORF">AXG55_12650</name>
</gene>
<dbReference type="PANTHER" id="PTHR43087">
    <property type="entry name" value="LYSINE/ARGININE/ORNITHINE TRANSPORT SYSTEM KINASE"/>
    <property type="match status" value="1"/>
</dbReference>
<evidence type="ECO:0000256" key="4">
    <source>
        <dbReference type="ARBA" id="ARBA00023134"/>
    </source>
</evidence>
<dbReference type="EMBL" id="CP017834">
    <property type="protein sequence ID" value="APJ04705.1"/>
    <property type="molecule type" value="Genomic_DNA"/>
</dbReference>
<reference evidence="6 7" key="1">
    <citation type="submission" date="2016-10" db="EMBL/GenBank/DDBJ databases">
        <title>Silvanigrella aquatica sp. nov., isolated from a freshwater lake located in the Black Forest, Germany, description of Silvanigrellaceae fam. nov., Silvanigrellales ord. nov., reclassification of the order Bdellovibrionales in the class Oligoflexia, reclassification of the families Bacteriovoracaceae and Halobacteriovoraceae in the new order Bacteriovoracales ord. nov., and reclassification of the family Pseudobacteriovoracaceae in the order Oligoflexiales.</title>
        <authorList>
            <person name="Hahn M.W."/>
            <person name="Schmidt J."/>
            <person name="Koll U."/>
            <person name="Rohde M."/>
            <person name="Verbag S."/>
            <person name="Pitt A."/>
            <person name="Nakai R."/>
            <person name="Naganuma T."/>
            <person name="Lang E."/>
        </authorList>
    </citation>
    <scope>NUCLEOTIDE SEQUENCE [LARGE SCALE GENOMIC DNA]</scope>
    <source>
        <strain evidence="6 7">MWH-Nonnen-W8red</strain>
    </source>
</reference>
<proteinExistence type="inferred from homology"/>
<name>A0A1L4D3C1_9BACT</name>
<dbReference type="InterPro" id="IPR052040">
    <property type="entry name" value="GTPase/Isobutyryl-CoA_mutase"/>
</dbReference>
<dbReference type="CDD" id="cd03114">
    <property type="entry name" value="MMAA-like"/>
    <property type="match status" value="1"/>
</dbReference>
<organism evidence="6 7">
    <name type="scientific">Silvanigrella aquatica</name>
    <dbReference type="NCBI Taxonomy" id="1915309"/>
    <lineage>
        <taxon>Bacteria</taxon>
        <taxon>Pseudomonadati</taxon>
        <taxon>Bdellovibrionota</taxon>
        <taxon>Oligoflexia</taxon>
        <taxon>Silvanigrellales</taxon>
        <taxon>Silvanigrellaceae</taxon>
        <taxon>Silvanigrella</taxon>
    </lineage>
</organism>
<dbReference type="RefSeq" id="WP_148698460.1">
    <property type="nucleotide sequence ID" value="NZ_CP017834.1"/>
</dbReference>
<dbReference type="GO" id="GO:0003924">
    <property type="term" value="F:GTPase activity"/>
    <property type="evidence" value="ECO:0007669"/>
    <property type="project" value="InterPro"/>
</dbReference>
<keyword evidence="2" id="KW-0547">Nucleotide-binding</keyword>
<evidence type="ECO:0000313" key="6">
    <source>
        <dbReference type="EMBL" id="APJ04705.1"/>
    </source>
</evidence>
<dbReference type="NCBIfam" id="TIGR00750">
    <property type="entry name" value="lao"/>
    <property type="match status" value="1"/>
</dbReference>